<proteinExistence type="predicted"/>
<feature type="non-terminal residue" evidence="1">
    <location>
        <position position="41"/>
    </location>
</feature>
<protein>
    <submittedName>
        <fullName evidence="1">Uncharacterized protein</fullName>
    </submittedName>
</protein>
<evidence type="ECO:0000313" key="1">
    <source>
        <dbReference type="EMBL" id="KFM68439.1"/>
    </source>
</evidence>
<accession>A0A087TTK0</accession>
<dbReference type="EMBL" id="KK116680">
    <property type="protein sequence ID" value="KFM68439.1"/>
    <property type="molecule type" value="Genomic_DNA"/>
</dbReference>
<gene>
    <name evidence="1" type="ORF">X975_09352</name>
</gene>
<evidence type="ECO:0000313" key="2">
    <source>
        <dbReference type="Proteomes" id="UP000054359"/>
    </source>
</evidence>
<dbReference type="AlphaFoldDB" id="A0A087TTK0"/>
<reference evidence="1 2" key="1">
    <citation type="submission" date="2013-11" db="EMBL/GenBank/DDBJ databases">
        <title>Genome sequencing of Stegodyphus mimosarum.</title>
        <authorList>
            <person name="Bechsgaard J."/>
        </authorList>
    </citation>
    <scope>NUCLEOTIDE SEQUENCE [LARGE SCALE GENOMIC DNA]</scope>
</reference>
<name>A0A087TTK0_STEMI</name>
<organism evidence="1 2">
    <name type="scientific">Stegodyphus mimosarum</name>
    <name type="common">African social velvet spider</name>
    <dbReference type="NCBI Taxonomy" id="407821"/>
    <lineage>
        <taxon>Eukaryota</taxon>
        <taxon>Metazoa</taxon>
        <taxon>Ecdysozoa</taxon>
        <taxon>Arthropoda</taxon>
        <taxon>Chelicerata</taxon>
        <taxon>Arachnida</taxon>
        <taxon>Araneae</taxon>
        <taxon>Araneomorphae</taxon>
        <taxon>Entelegynae</taxon>
        <taxon>Eresoidea</taxon>
        <taxon>Eresidae</taxon>
        <taxon>Stegodyphus</taxon>
    </lineage>
</organism>
<sequence>MKSLPQLLAMTQNAAGRVSSWLCSSTSSSKGFCLLLAPYLF</sequence>
<dbReference type="Proteomes" id="UP000054359">
    <property type="component" value="Unassembled WGS sequence"/>
</dbReference>
<keyword evidence="2" id="KW-1185">Reference proteome</keyword>